<comment type="caution">
    <text evidence="2">The sequence shown here is derived from an EMBL/GenBank/DDBJ whole genome shotgun (WGS) entry which is preliminary data.</text>
</comment>
<protein>
    <submittedName>
        <fullName evidence="2">Peptidoglycan/xylan/chitin deacetylase (PgdA/CDA1 family)</fullName>
    </submittedName>
</protein>
<dbReference type="PROSITE" id="PS51677">
    <property type="entry name" value="NODB"/>
    <property type="match status" value="1"/>
</dbReference>
<dbReference type="Pfam" id="PF10096">
    <property type="entry name" value="DUF2334"/>
    <property type="match status" value="1"/>
</dbReference>
<proteinExistence type="predicted"/>
<gene>
    <name evidence="2" type="ORF">GGR22_000577</name>
</gene>
<dbReference type="RefSeq" id="WP_182492490.1">
    <property type="nucleotide sequence ID" value="NZ_JACJIS010000001.1"/>
</dbReference>
<reference evidence="2 3" key="1">
    <citation type="submission" date="2020-08" db="EMBL/GenBank/DDBJ databases">
        <title>Genomic Encyclopedia of Type Strains, Phase IV (KMG-IV): sequencing the most valuable type-strain genomes for metagenomic binning, comparative biology and taxonomic classification.</title>
        <authorList>
            <person name="Goeker M."/>
        </authorList>
    </citation>
    <scope>NUCLEOTIDE SEQUENCE [LARGE SCALE GENOMIC DNA]</scope>
    <source>
        <strain evidence="2 3">DSM 100397</strain>
    </source>
</reference>
<accession>A0ABR6DL91</accession>
<evidence type="ECO:0000313" key="2">
    <source>
        <dbReference type="EMBL" id="MBA9072451.1"/>
    </source>
</evidence>
<dbReference type="InterPro" id="IPR002509">
    <property type="entry name" value="NODB_dom"/>
</dbReference>
<dbReference type="InterPro" id="IPR018763">
    <property type="entry name" value="DUF2334"/>
</dbReference>
<feature type="domain" description="NodB homology" evidence="1">
    <location>
        <begin position="3"/>
        <end position="270"/>
    </location>
</feature>
<dbReference type="InterPro" id="IPR011330">
    <property type="entry name" value="Glyco_hydro/deAcase_b/a-brl"/>
</dbReference>
<dbReference type="Proteomes" id="UP000555003">
    <property type="component" value="Unassembled WGS sequence"/>
</dbReference>
<keyword evidence="3" id="KW-1185">Reference proteome</keyword>
<name>A0ABR6DL91_9FLAO</name>
<sequence length="279" mass="31600">MKKYICFRFDIDTHICLREGVPNLLKLFEAYDARGTFFVSMGRSFDRSLFLREKIKAQFSGKKTANGTFSMFSKLGAANSATALLLNPRIGAVHKTILHDIIAHGHELGLHGGKNHALWEKNAKNWSEQKILQEIDYGLGHFRQQQLPAPVSFASPCWQSPIGIEKLLKQRGFSILADEYSATHQPNKEVSGFIHFPTNVIGKHGNVGFVENLRALGYSSEEILSEFKRQLDTEGNYKMVFDHPFYIGIKELEILSQMIEISLSKGYTIESLQNISRHI</sequence>
<dbReference type="EMBL" id="JACJIS010000001">
    <property type="protein sequence ID" value="MBA9072451.1"/>
    <property type="molecule type" value="Genomic_DNA"/>
</dbReference>
<evidence type="ECO:0000313" key="3">
    <source>
        <dbReference type="Proteomes" id="UP000555003"/>
    </source>
</evidence>
<organism evidence="2 3">
    <name type="scientific">Flavobacterium gossypii</name>
    <dbReference type="NCBI Taxonomy" id="1646119"/>
    <lineage>
        <taxon>Bacteria</taxon>
        <taxon>Pseudomonadati</taxon>
        <taxon>Bacteroidota</taxon>
        <taxon>Flavobacteriia</taxon>
        <taxon>Flavobacteriales</taxon>
        <taxon>Flavobacteriaceae</taxon>
        <taxon>Flavobacterium</taxon>
    </lineage>
</organism>
<dbReference type="Gene3D" id="3.20.20.370">
    <property type="entry name" value="Glycoside hydrolase/deacetylase"/>
    <property type="match status" value="1"/>
</dbReference>
<evidence type="ECO:0000259" key="1">
    <source>
        <dbReference type="PROSITE" id="PS51677"/>
    </source>
</evidence>
<dbReference type="SUPFAM" id="SSF88713">
    <property type="entry name" value="Glycoside hydrolase/deacetylase"/>
    <property type="match status" value="1"/>
</dbReference>